<evidence type="ECO:0000313" key="5">
    <source>
        <dbReference type="EMBL" id="NKY32920.1"/>
    </source>
</evidence>
<sequence length="312" mass="33091">MNRLTDPVHGKPTVPDVVTAVDGSPSSYRAVAWAAIEARMHGCGLHLINSWAIPSGFGPEDTMTESDLRWLYDQGQRVVDEAEHVARTASPGKEPIISTEVTSLLITTALIKRSRSARMVVVGSRGLGAFQRGLLGSVSTAVARHACCPVAVIHADAPLDSAAAGRPVLVGVDGSDNSAPAVALAFDEAARRNVGLIAMHSWSDTSGLDFPILDWDDVRNSADRTRAETLAGYHEQYPDVAVQRIVRMDRPARSLHDASADAQLVVVGSRGRGGFRRLLLGSTSDALLHSVDTPLIIVRAGPPHGDGAGEHE</sequence>
<keyword evidence="2" id="KW-0547">Nucleotide-binding</keyword>
<protein>
    <submittedName>
        <fullName evidence="5">Universal stress protein</fullName>
    </submittedName>
</protein>
<gene>
    <name evidence="5" type="ORF">HGA13_07515</name>
</gene>
<dbReference type="PRINTS" id="PR01438">
    <property type="entry name" value="UNVRSLSTRESS"/>
</dbReference>
<keyword evidence="3" id="KW-0067">ATP-binding</keyword>
<evidence type="ECO:0000256" key="2">
    <source>
        <dbReference type="ARBA" id="ARBA00022741"/>
    </source>
</evidence>
<evidence type="ECO:0000313" key="6">
    <source>
        <dbReference type="Proteomes" id="UP000565715"/>
    </source>
</evidence>
<evidence type="ECO:0000259" key="4">
    <source>
        <dbReference type="Pfam" id="PF00582"/>
    </source>
</evidence>
<dbReference type="PANTHER" id="PTHR46268">
    <property type="entry name" value="STRESS RESPONSE PROTEIN NHAX"/>
    <property type="match status" value="1"/>
</dbReference>
<feature type="domain" description="UspA" evidence="4">
    <location>
        <begin position="166"/>
        <end position="299"/>
    </location>
</feature>
<dbReference type="Proteomes" id="UP000565715">
    <property type="component" value="Unassembled WGS sequence"/>
</dbReference>
<keyword evidence="6" id="KW-1185">Reference proteome</keyword>
<dbReference type="EMBL" id="JAAXOO010000002">
    <property type="protein sequence ID" value="NKY32920.1"/>
    <property type="molecule type" value="Genomic_DNA"/>
</dbReference>
<dbReference type="InterPro" id="IPR014729">
    <property type="entry name" value="Rossmann-like_a/b/a_fold"/>
</dbReference>
<evidence type="ECO:0000256" key="1">
    <source>
        <dbReference type="ARBA" id="ARBA00008791"/>
    </source>
</evidence>
<dbReference type="GO" id="GO:0005524">
    <property type="term" value="F:ATP binding"/>
    <property type="evidence" value="ECO:0007669"/>
    <property type="project" value="UniProtKB-KW"/>
</dbReference>
<feature type="domain" description="UspA" evidence="4">
    <location>
        <begin position="17"/>
        <end position="154"/>
    </location>
</feature>
<evidence type="ECO:0000256" key="3">
    <source>
        <dbReference type="ARBA" id="ARBA00022840"/>
    </source>
</evidence>
<dbReference type="InterPro" id="IPR006015">
    <property type="entry name" value="Universal_stress_UspA"/>
</dbReference>
<proteinExistence type="inferred from homology"/>
<dbReference type="RefSeq" id="WP_068048694.1">
    <property type="nucleotide sequence ID" value="NZ_JAAXOO010000002.1"/>
</dbReference>
<dbReference type="Pfam" id="PF00582">
    <property type="entry name" value="Usp"/>
    <property type="match status" value="2"/>
</dbReference>
<dbReference type="AlphaFoldDB" id="A0A846XDV7"/>
<comment type="similarity">
    <text evidence="1">Belongs to the universal stress protein A family.</text>
</comment>
<dbReference type="Gene3D" id="3.40.50.620">
    <property type="entry name" value="HUPs"/>
    <property type="match status" value="2"/>
</dbReference>
<dbReference type="InterPro" id="IPR006016">
    <property type="entry name" value="UspA"/>
</dbReference>
<organism evidence="5 6">
    <name type="scientific">Nocardia speluncae</name>
    <dbReference type="NCBI Taxonomy" id="419477"/>
    <lineage>
        <taxon>Bacteria</taxon>
        <taxon>Bacillati</taxon>
        <taxon>Actinomycetota</taxon>
        <taxon>Actinomycetes</taxon>
        <taxon>Mycobacteriales</taxon>
        <taxon>Nocardiaceae</taxon>
        <taxon>Nocardia</taxon>
    </lineage>
</organism>
<accession>A0A846XDV7</accession>
<dbReference type="PANTHER" id="PTHR46268:SF27">
    <property type="entry name" value="UNIVERSAL STRESS PROTEIN RV2623"/>
    <property type="match status" value="1"/>
</dbReference>
<reference evidence="5 6" key="1">
    <citation type="submission" date="2020-04" db="EMBL/GenBank/DDBJ databases">
        <title>MicrobeNet Type strains.</title>
        <authorList>
            <person name="Nicholson A.C."/>
        </authorList>
    </citation>
    <scope>NUCLEOTIDE SEQUENCE [LARGE SCALE GENOMIC DNA]</scope>
    <source>
        <strain evidence="5 6">DSM 45078</strain>
    </source>
</reference>
<dbReference type="SUPFAM" id="SSF52402">
    <property type="entry name" value="Adenine nucleotide alpha hydrolases-like"/>
    <property type="match status" value="2"/>
</dbReference>
<comment type="caution">
    <text evidence="5">The sequence shown here is derived from an EMBL/GenBank/DDBJ whole genome shotgun (WGS) entry which is preliminary data.</text>
</comment>
<name>A0A846XDV7_9NOCA</name>